<dbReference type="PANTHER" id="PTHR43471">
    <property type="entry name" value="ABC TRANSPORTER PERMEASE"/>
    <property type="match status" value="1"/>
</dbReference>
<dbReference type="GO" id="GO:0140359">
    <property type="term" value="F:ABC-type transporter activity"/>
    <property type="evidence" value="ECO:0007669"/>
    <property type="project" value="InterPro"/>
</dbReference>
<dbReference type="AlphaFoldDB" id="A0A7V9ACI9"/>
<dbReference type="Proteomes" id="UP000542342">
    <property type="component" value="Unassembled WGS sequence"/>
</dbReference>
<keyword evidence="1" id="KW-0812">Transmembrane</keyword>
<gene>
    <name evidence="2" type="ORF">H0921_12935</name>
</gene>
<comment type="caution">
    <text evidence="2">The sequence shown here is derived from an EMBL/GenBank/DDBJ whole genome shotgun (WGS) entry which is preliminary data.</text>
</comment>
<proteinExistence type="predicted"/>
<dbReference type="Pfam" id="PF12679">
    <property type="entry name" value="ABC2_membrane_2"/>
    <property type="match status" value="1"/>
</dbReference>
<name>A0A7V9ACI9_9BACT</name>
<keyword evidence="1" id="KW-1133">Transmembrane helix</keyword>
<dbReference type="PANTHER" id="PTHR43471:SF3">
    <property type="entry name" value="ABC TRANSPORTER PERMEASE PROTEIN NATB"/>
    <property type="match status" value="1"/>
</dbReference>
<sequence>MRVTIASLVARRELRDQWRDRRTLFLIFGLPLLMYPLFVGVGLLFWAALQDKQYVIGVVGAERLPTGAAPLGAAAGMAAEAMYARQVYPALIQAGRFHPRYLPLTSNGGGDLLLRFLSEADEELLAQRAIDALLIVEGNCAEELERGGQPVLRILAREGEENSKLAVRRLADVLNQWQEDVKKVRFARHNLPPDFDEPVRVHNPLSDKPLEKRLFDELRDTLVKVIPFLLIMWMLTGSLYPAIDMTAGEKERGTMETLLISPASRSEIVTGKFIAVAVMGYATAVWNVILMVGAVLVAQMFFPHELLSMPGLIAGMLTAIPLAILISAAALSLGIFARSTREGNYYMVPMFLVLLPLAYWSMTPGNELNGQTAWVPVVNVLLLQQRLLATRPDPFPWATVPVIVISLIICITLLLAVAIAQFHREEVLFRDAQAPARGWFRKNAPSPD</sequence>
<evidence type="ECO:0000313" key="2">
    <source>
        <dbReference type="EMBL" id="MBA2227064.1"/>
    </source>
</evidence>
<feature type="transmembrane region" description="Helical" evidence="1">
    <location>
        <begin position="313"/>
        <end position="337"/>
    </location>
</feature>
<organism evidence="2 3">
    <name type="scientific">Thermogemmata fonticola</name>
    <dbReference type="NCBI Taxonomy" id="2755323"/>
    <lineage>
        <taxon>Bacteria</taxon>
        <taxon>Pseudomonadati</taxon>
        <taxon>Planctomycetota</taxon>
        <taxon>Planctomycetia</taxon>
        <taxon>Gemmatales</taxon>
        <taxon>Gemmataceae</taxon>
        <taxon>Thermogemmata</taxon>
    </lineage>
</organism>
<evidence type="ECO:0000256" key="1">
    <source>
        <dbReference type="SAM" id="Phobius"/>
    </source>
</evidence>
<feature type="transmembrane region" description="Helical" evidence="1">
    <location>
        <begin position="344"/>
        <end position="362"/>
    </location>
</feature>
<dbReference type="RefSeq" id="WP_194538803.1">
    <property type="nucleotide sequence ID" value="NZ_JACEFB010000010.1"/>
</dbReference>
<dbReference type="EMBL" id="JACEFB010000010">
    <property type="protein sequence ID" value="MBA2227064.1"/>
    <property type="molecule type" value="Genomic_DNA"/>
</dbReference>
<keyword evidence="3" id="KW-1185">Reference proteome</keyword>
<feature type="transmembrane region" description="Helical" evidence="1">
    <location>
        <begin position="395"/>
        <end position="420"/>
    </location>
</feature>
<dbReference type="GO" id="GO:0005886">
    <property type="term" value="C:plasma membrane"/>
    <property type="evidence" value="ECO:0007669"/>
    <property type="project" value="UniProtKB-SubCell"/>
</dbReference>
<feature type="transmembrane region" description="Helical" evidence="1">
    <location>
        <begin position="24"/>
        <end position="49"/>
    </location>
</feature>
<feature type="transmembrane region" description="Helical" evidence="1">
    <location>
        <begin position="225"/>
        <end position="243"/>
    </location>
</feature>
<evidence type="ECO:0000313" key="3">
    <source>
        <dbReference type="Proteomes" id="UP000542342"/>
    </source>
</evidence>
<reference evidence="2 3" key="1">
    <citation type="submission" date="2020-07" db="EMBL/GenBank/DDBJ databases">
        <title>Thermogemmata thermophila gen. nov., sp. nov., a novel moderate thermophilic planctomycete from a Kamchatka hot spring.</title>
        <authorList>
            <person name="Elcheninov A.G."/>
            <person name="Podosokorskaya O.A."/>
            <person name="Kovaleva O.L."/>
            <person name="Novikov A."/>
            <person name="Bonch-Osmolovskaya E.A."/>
            <person name="Toshchakov S.V."/>
            <person name="Kublanov I.V."/>
        </authorList>
    </citation>
    <scope>NUCLEOTIDE SEQUENCE [LARGE SCALE GENOMIC DNA]</scope>
    <source>
        <strain evidence="2 3">2918</strain>
    </source>
</reference>
<accession>A0A7V9ACI9</accession>
<keyword evidence="1" id="KW-0472">Membrane</keyword>
<feature type="transmembrane region" description="Helical" evidence="1">
    <location>
        <begin position="273"/>
        <end position="301"/>
    </location>
</feature>
<protein>
    <submittedName>
        <fullName evidence="2">ABC transporter permease</fullName>
    </submittedName>
</protein>